<dbReference type="InterPro" id="IPR025660">
    <property type="entry name" value="Pept_his_AS"/>
</dbReference>
<feature type="signal peptide" evidence="7">
    <location>
        <begin position="1"/>
        <end position="22"/>
    </location>
</feature>
<dbReference type="InterPro" id="IPR038765">
    <property type="entry name" value="Papain-like_cys_pep_sf"/>
</dbReference>
<dbReference type="PROSITE" id="PS00139">
    <property type="entry name" value="THIOL_PROTEASE_CYS"/>
    <property type="match status" value="1"/>
</dbReference>
<feature type="domain" description="Cathepsin propeptide inhibitor" evidence="9">
    <location>
        <begin position="30"/>
        <end position="91"/>
    </location>
</feature>
<evidence type="ECO:0000256" key="7">
    <source>
        <dbReference type="SAM" id="SignalP"/>
    </source>
</evidence>
<keyword evidence="5" id="KW-0865">Zymogen</keyword>
<protein>
    <submittedName>
        <fullName evidence="10">MCM DNA helicase complex subunit</fullName>
    </submittedName>
</protein>
<evidence type="ECO:0000256" key="3">
    <source>
        <dbReference type="ARBA" id="ARBA00022801"/>
    </source>
</evidence>
<sequence>MNKLICFSAFLLIIILVNFSSGSTIPDERWIDFKKTYDRKYETLEEEQYRREIFQKNVDLIDHHNREKFSKGLSTYELSVNQFADMTEDEFRSSHLGYLGDRVKTPSNNEYTMNDVESLPAEIDWTKKGVVTSVKNQHTCGSCYAFSAVSSIEGQHALKTGKLIELSAQNIVDCSWSEGDDGCHGGYIDSAFKMVMKNNGIDTEKSYPYEAIARECRQSQKNKTIGATIHSYVDIRRGDEHALQSAVAKIGPISVAIDSSGHFHQYKSGIYDNEDCSPVNLTHAVTIVGYGELNGKQYWKIKNSWGEGWGINGYGFMSRNKNNQCGIATMASIDDKCRQSQMNKTIGATIHSYVNVHYGDEHALQSAVAKIGPISVAIDADSLYFMFYQSGVYDNEQCSSAFKDLCHAVTAVGYGQLNGKQYWKVKNSWGTDWGINGYVLMSRNKNNQCGIATRPSYPVV</sequence>
<reference evidence="10 11" key="2">
    <citation type="journal article" date="2022" name="Mol. Biol. Evol.">
        <title>Comparative Genomics Reveals Insights into the Divergent Evolution of Astigmatic Mites and Household Pest Adaptations.</title>
        <authorList>
            <person name="Xiong Q."/>
            <person name="Wan A.T."/>
            <person name="Liu X."/>
            <person name="Fung C.S."/>
            <person name="Xiao X."/>
            <person name="Malainual N."/>
            <person name="Hou J."/>
            <person name="Wang L."/>
            <person name="Wang M."/>
            <person name="Yang K.Y."/>
            <person name="Cui Y."/>
            <person name="Leung E.L."/>
            <person name="Nong W."/>
            <person name="Shin S.K."/>
            <person name="Au S.W."/>
            <person name="Jeong K.Y."/>
            <person name="Chew F.T."/>
            <person name="Hui J.H."/>
            <person name="Leung T.F."/>
            <person name="Tungtrongchitr A."/>
            <person name="Zhong N."/>
            <person name="Liu Z."/>
            <person name="Tsui S.K."/>
        </authorList>
    </citation>
    <scope>NUCLEOTIDE SEQUENCE [LARGE SCALE GENOMIC DNA]</scope>
    <source>
        <strain evidence="10">Derp</strain>
    </source>
</reference>
<dbReference type="GO" id="GO:0004386">
    <property type="term" value="F:helicase activity"/>
    <property type="evidence" value="ECO:0007669"/>
    <property type="project" value="UniProtKB-KW"/>
</dbReference>
<dbReference type="InterPro" id="IPR013201">
    <property type="entry name" value="Prot_inhib_I29"/>
</dbReference>
<evidence type="ECO:0000256" key="6">
    <source>
        <dbReference type="ARBA" id="ARBA00023157"/>
    </source>
</evidence>
<keyword evidence="3" id="KW-0378">Hydrolase</keyword>
<evidence type="ECO:0000256" key="5">
    <source>
        <dbReference type="ARBA" id="ARBA00023145"/>
    </source>
</evidence>
<keyword evidence="6" id="KW-1015">Disulfide bond</keyword>
<keyword evidence="10" id="KW-0347">Helicase</keyword>
<name>A0ABQ8JME2_DERPT</name>
<dbReference type="Proteomes" id="UP000887458">
    <property type="component" value="Unassembled WGS sequence"/>
</dbReference>
<dbReference type="InterPro" id="IPR000668">
    <property type="entry name" value="Peptidase_C1A_C"/>
</dbReference>
<organism evidence="10 11">
    <name type="scientific">Dermatophagoides pteronyssinus</name>
    <name type="common">European house dust mite</name>
    <dbReference type="NCBI Taxonomy" id="6956"/>
    <lineage>
        <taxon>Eukaryota</taxon>
        <taxon>Metazoa</taxon>
        <taxon>Ecdysozoa</taxon>
        <taxon>Arthropoda</taxon>
        <taxon>Chelicerata</taxon>
        <taxon>Arachnida</taxon>
        <taxon>Acari</taxon>
        <taxon>Acariformes</taxon>
        <taxon>Sarcoptiformes</taxon>
        <taxon>Astigmata</taxon>
        <taxon>Psoroptidia</taxon>
        <taxon>Analgoidea</taxon>
        <taxon>Pyroglyphidae</taxon>
        <taxon>Dermatophagoidinae</taxon>
        <taxon>Dermatophagoides</taxon>
    </lineage>
</organism>
<comment type="similarity">
    <text evidence="1">Belongs to the peptidase C1 family.</text>
</comment>
<feature type="domain" description="Peptidase C1A papain C-terminal" evidence="8">
    <location>
        <begin position="119"/>
        <end position="335"/>
    </location>
</feature>
<proteinExistence type="inferred from homology"/>
<dbReference type="Pfam" id="PF00112">
    <property type="entry name" value="Peptidase_C1"/>
    <property type="match status" value="2"/>
</dbReference>
<keyword evidence="4" id="KW-0788">Thiol protease</keyword>
<dbReference type="SMART" id="SM00645">
    <property type="entry name" value="Pept_C1"/>
    <property type="match status" value="2"/>
</dbReference>
<reference evidence="10 11" key="1">
    <citation type="journal article" date="2018" name="J. Allergy Clin. Immunol.">
        <title>High-quality assembly of Dermatophagoides pteronyssinus genome and transcriptome reveals a wide range of novel allergens.</title>
        <authorList>
            <person name="Liu X.Y."/>
            <person name="Yang K.Y."/>
            <person name="Wang M.Q."/>
            <person name="Kwok J.S."/>
            <person name="Zeng X."/>
            <person name="Yang Z."/>
            <person name="Xiao X.J."/>
            <person name="Lau C.P."/>
            <person name="Li Y."/>
            <person name="Huang Z.M."/>
            <person name="Ba J.G."/>
            <person name="Yim A.K."/>
            <person name="Ouyang C.Y."/>
            <person name="Ngai S.M."/>
            <person name="Chan T.F."/>
            <person name="Leung E.L."/>
            <person name="Liu L."/>
            <person name="Liu Z.G."/>
            <person name="Tsui S.K."/>
        </authorList>
    </citation>
    <scope>NUCLEOTIDE SEQUENCE [LARGE SCALE GENOMIC DNA]</scope>
    <source>
        <strain evidence="10">Derp</strain>
    </source>
</reference>
<evidence type="ECO:0000313" key="10">
    <source>
        <dbReference type="EMBL" id="KAH9423788.1"/>
    </source>
</evidence>
<dbReference type="Gene3D" id="3.90.70.10">
    <property type="entry name" value="Cysteine proteinases"/>
    <property type="match status" value="2"/>
</dbReference>
<feature type="domain" description="Peptidase C1A papain C-terminal" evidence="8">
    <location>
        <begin position="336"/>
        <end position="459"/>
    </location>
</feature>
<dbReference type="Pfam" id="PF08246">
    <property type="entry name" value="Inhibitor_I29"/>
    <property type="match status" value="1"/>
</dbReference>
<dbReference type="InterPro" id="IPR000169">
    <property type="entry name" value="Pept_cys_AS"/>
</dbReference>
<keyword evidence="7" id="KW-0732">Signal</keyword>
<keyword evidence="10" id="KW-0547">Nucleotide-binding</keyword>
<accession>A0ABQ8JME2</accession>
<evidence type="ECO:0000256" key="4">
    <source>
        <dbReference type="ARBA" id="ARBA00022807"/>
    </source>
</evidence>
<keyword evidence="11" id="KW-1185">Reference proteome</keyword>
<evidence type="ECO:0000313" key="11">
    <source>
        <dbReference type="Proteomes" id="UP000887458"/>
    </source>
</evidence>
<dbReference type="PANTHER" id="PTHR12411">
    <property type="entry name" value="CYSTEINE PROTEASE FAMILY C1-RELATED"/>
    <property type="match status" value="1"/>
</dbReference>
<dbReference type="PRINTS" id="PR00705">
    <property type="entry name" value="PAPAIN"/>
</dbReference>
<dbReference type="CDD" id="cd02248">
    <property type="entry name" value="Peptidase_C1A"/>
    <property type="match status" value="1"/>
</dbReference>
<evidence type="ECO:0000259" key="8">
    <source>
        <dbReference type="SMART" id="SM00645"/>
    </source>
</evidence>
<dbReference type="SMART" id="SM00848">
    <property type="entry name" value="Inhibitor_I29"/>
    <property type="match status" value="1"/>
</dbReference>
<dbReference type="PROSITE" id="PS00639">
    <property type="entry name" value="THIOL_PROTEASE_HIS"/>
    <property type="match status" value="2"/>
</dbReference>
<keyword evidence="10" id="KW-0067">ATP-binding</keyword>
<evidence type="ECO:0000256" key="2">
    <source>
        <dbReference type="ARBA" id="ARBA00022670"/>
    </source>
</evidence>
<dbReference type="InterPro" id="IPR013128">
    <property type="entry name" value="Peptidase_C1A"/>
</dbReference>
<evidence type="ECO:0000256" key="1">
    <source>
        <dbReference type="ARBA" id="ARBA00008455"/>
    </source>
</evidence>
<feature type="chain" id="PRO_5045356491" evidence="7">
    <location>
        <begin position="23"/>
        <end position="460"/>
    </location>
</feature>
<comment type="caution">
    <text evidence="10">The sequence shown here is derived from an EMBL/GenBank/DDBJ whole genome shotgun (WGS) entry which is preliminary data.</text>
</comment>
<gene>
    <name evidence="10" type="primary">MCM2_4</name>
    <name evidence="10" type="ORF">DERP_005369</name>
</gene>
<dbReference type="EMBL" id="NJHN03000031">
    <property type="protein sequence ID" value="KAH9423788.1"/>
    <property type="molecule type" value="Genomic_DNA"/>
</dbReference>
<keyword evidence="2" id="KW-0645">Protease</keyword>
<dbReference type="SUPFAM" id="SSF54001">
    <property type="entry name" value="Cysteine proteinases"/>
    <property type="match status" value="2"/>
</dbReference>
<dbReference type="InterPro" id="IPR039417">
    <property type="entry name" value="Peptidase_C1A_papain-like"/>
</dbReference>
<evidence type="ECO:0000259" key="9">
    <source>
        <dbReference type="SMART" id="SM00848"/>
    </source>
</evidence>